<dbReference type="SMART" id="SM00471">
    <property type="entry name" value="HDc"/>
    <property type="match status" value="1"/>
</dbReference>
<gene>
    <name evidence="3" type="ORF">H9Q76_13060</name>
</gene>
<sequence>MNYIKELRDGEMVSEIYLCKNKVVAKTKAGKTYYSLQLQDKTGTVDAKIWELSNAIAHFEPMDYIRVDAQVTSFNGALQLNVKRVRVADEGEYNVTDYMPCSTKDIDTMYQELLGLIQGVKNQYLHKLLEMFFVEDKAFAEKFKKHSAAKSIHHGFIGGLLEHSLSVAKLCEYIAANYPVVNHDLLVTAAICHDIGKVDEISDFPQNDYTDEGQLVGHIVMGTMMIADKVREIPGFPPKLANELKHCILAHHGELEYGSPKKPALIEAMALAHADNMDAKLQTFTEIIRENEDKTEWLGFNRMFESNVRLTGEKNE</sequence>
<name>A0A7G9FM36_9FIRM</name>
<dbReference type="EMBL" id="CP060632">
    <property type="protein sequence ID" value="QNL99617.1"/>
    <property type="molecule type" value="Genomic_DNA"/>
</dbReference>
<proteinExistence type="predicted"/>
<dbReference type="AlphaFoldDB" id="A0A7G9FM36"/>
<dbReference type="Proteomes" id="UP000515819">
    <property type="component" value="Chromosome"/>
</dbReference>
<evidence type="ECO:0000259" key="2">
    <source>
        <dbReference type="PROSITE" id="PS51831"/>
    </source>
</evidence>
<dbReference type="NCBIfam" id="TIGR00277">
    <property type="entry name" value="HDIG"/>
    <property type="match status" value="1"/>
</dbReference>
<accession>A0A7G9FM36</accession>
<dbReference type="Gene3D" id="2.40.50.140">
    <property type="entry name" value="Nucleic acid-binding proteins"/>
    <property type="match status" value="1"/>
</dbReference>
<organism evidence="3 4">
    <name type="scientific">Wujia chipingensis</name>
    <dbReference type="NCBI Taxonomy" id="2763670"/>
    <lineage>
        <taxon>Bacteria</taxon>
        <taxon>Bacillati</taxon>
        <taxon>Bacillota</taxon>
        <taxon>Clostridia</taxon>
        <taxon>Lachnospirales</taxon>
        <taxon>Lachnospiraceae</taxon>
        <taxon>Wujia</taxon>
    </lineage>
</organism>
<dbReference type="CDD" id="cd00077">
    <property type="entry name" value="HDc"/>
    <property type="match status" value="1"/>
</dbReference>
<dbReference type="Gene3D" id="1.10.3210.10">
    <property type="entry name" value="Hypothetical protein af1432"/>
    <property type="match status" value="1"/>
</dbReference>
<dbReference type="InterPro" id="IPR012340">
    <property type="entry name" value="NA-bd_OB-fold"/>
</dbReference>
<dbReference type="GO" id="GO:0031125">
    <property type="term" value="P:rRNA 3'-end processing"/>
    <property type="evidence" value="ECO:0007669"/>
    <property type="project" value="TreeGrafter"/>
</dbReference>
<dbReference type="KEGG" id="wcp:H9Q76_13060"/>
<dbReference type="InterPro" id="IPR004365">
    <property type="entry name" value="NA-bd_OB_tRNA"/>
</dbReference>
<reference evidence="3 4" key="1">
    <citation type="submission" date="2020-08" db="EMBL/GenBank/DDBJ databases">
        <authorList>
            <person name="Liu C."/>
            <person name="Sun Q."/>
        </authorList>
    </citation>
    <scope>NUCLEOTIDE SEQUENCE [LARGE SCALE GENOMIC DNA]</scope>
    <source>
        <strain evidence="3 4">NSJ-4</strain>
    </source>
</reference>
<evidence type="ECO:0000313" key="3">
    <source>
        <dbReference type="EMBL" id="QNL99617.1"/>
    </source>
</evidence>
<dbReference type="GO" id="GO:0016787">
    <property type="term" value="F:hydrolase activity"/>
    <property type="evidence" value="ECO:0007669"/>
    <property type="project" value="UniProtKB-KW"/>
</dbReference>
<dbReference type="RefSeq" id="WP_118671598.1">
    <property type="nucleotide sequence ID" value="NZ_CP060632.1"/>
</dbReference>
<dbReference type="PANTHER" id="PTHR37294:SF1">
    <property type="entry name" value="3'-5' EXORIBONUCLEASE YHAM"/>
    <property type="match status" value="1"/>
</dbReference>
<dbReference type="Pfam" id="PF01966">
    <property type="entry name" value="HD"/>
    <property type="match status" value="1"/>
</dbReference>
<dbReference type="SUPFAM" id="SSF50249">
    <property type="entry name" value="Nucleic acid-binding proteins"/>
    <property type="match status" value="1"/>
</dbReference>
<dbReference type="InterPro" id="IPR006675">
    <property type="entry name" value="HDIG_dom"/>
</dbReference>
<dbReference type="Pfam" id="PF01336">
    <property type="entry name" value="tRNA_anti-codon"/>
    <property type="match status" value="1"/>
</dbReference>
<dbReference type="InterPro" id="IPR006674">
    <property type="entry name" value="HD_domain"/>
</dbReference>
<evidence type="ECO:0000313" key="4">
    <source>
        <dbReference type="Proteomes" id="UP000515819"/>
    </source>
</evidence>
<dbReference type="CDD" id="cd04492">
    <property type="entry name" value="YhaM_OBF_like"/>
    <property type="match status" value="1"/>
</dbReference>
<dbReference type="PROSITE" id="PS51831">
    <property type="entry name" value="HD"/>
    <property type="match status" value="1"/>
</dbReference>
<evidence type="ECO:0000256" key="1">
    <source>
        <dbReference type="ARBA" id="ARBA00022801"/>
    </source>
</evidence>
<dbReference type="PANTHER" id="PTHR37294">
    <property type="entry name" value="3'-5' EXORIBONUCLEASE YHAM"/>
    <property type="match status" value="1"/>
</dbReference>
<keyword evidence="1" id="KW-0378">Hydrolase</keyword>
<protein>
    <submittedName>
        <fullName evidence="3">HD domain-containing protein</fullName>
    </submittedName>
</protein>
<keyword evidence="4" id="KW-1185">Reference proteome</keyword>
<dbReference type="InterPro" id="IPR050798">
    <property type="entry name" value="YhaM_exoribonuc/phosphodiest"/>
</dbReference>
<feature type="domain" description="HD" evidence="2">
    <location>
        <begin position="160"/>
        <end position="280"/>
    </location>
</feature>
<dbReference type="InterPro" id="IPR003607">
    <property type="entry name" value="HD/PDEase_dom"/>
</dbReference>
<dbReference type="SUPFAM" id="SSF109604">
    <property type="entry name" value="HD-domain/PDEase-like"/>
    <property type="match status" value="1"/>
</dbReference>
<dbReference type="GO" id="GO:0003676">
    <property type="term" value="F:nucleic acid binding"/>
    <property type="evidence" value="ECO:0007669"/>
    <property type="project" value="InterPro"/>
</dbReference>